<dbReference type="PANTHER" id="PTHR43194:SF2">
    <property type="entry name" value="PEROXISOMAL MEMBRANE PROTEIN LPX1"/>
    <property type="match status" value="1"/>
</dbReference>
<sequence>MIWVYLCLAAGLFSAAILPAYQESKRRAPVAAQPMAKLPQGNTFYRWYGPENGSVAVCVHGLSTPSIVYHELAQHLALMGYRVLVYDLFGRGASATVRGRQTPAFFAKQFNNLLDDQGIKDDITLIGYSMGGSIAAHVAAENPDRFRELILLAPAGMGEELGKMARWAAKWPVIGDWAFFLGYPKHMRAGLEKDAGIGAKAPSILTQQFAELDRRGFVGSVLSSLRWTLRQTQEEAHRKMAQSDLPVTAIWGQADTVIPLRALGTLTQWNRHVQQVVIDGAGHGLPHTHAAEVTQALNDGC</sequence>
<feature type="domain" description="AB hydrolase-1" evidence="1">
    <location>
        <begin position="57"/>
        <end position="288"/>
    </location>
</feature>
<dbReference type="InterPro" id="IPR000073">
    <property type="entry name" value="AB_hydrolase_1"/>
</dbReference>
<dbReference type="Pfam" id="PF00561">
    <property type="entry name" value="Abhydrolase_1"/>
    <property type="match status" value="1"/>
</dbReference>
<evidence type="ECO:0000259" key="1">
    <source>
        <dbReference type="Pfam" id="PF00561"/>
    </source>
</evidence>
<keyword evidence="3" id="KW-1185">Reference proteome</keyword>
<dbReference type="Proteomes" id="UP000220836">
    <property type="component" value="Unassembled WGS sequence"/>
</dbReference>
<dbReference type="InterPro" id="IPR029058">
    <property type="entry name" value="AB_hydrolase_fold"/>
</dbReference>
<protein>
    <submittedName>
        <fullName evidence="2">2-hydroxy-6-oxo-6-phenylhexa-2,4-dienoate hydrolase</fullName>
        <ecNumber evidence="2">3.7.1.8</ecNumber>
    </submittedName>
</protein>
<keyword evidence="2" id="KW-0378">Hydrolase</keyword>
<dbReference type="OrthoDB" id="7267294at2"/>
<dbReference type="SUPFAM" id="SSF53474">
    <property type="entry name" value="alpha/beta-Hydrolases"/>
    <property type="match status" value="1"/>
</dbReference>
<organism evidence="2 3">
    <name type="scientific">Pelagimonas varians</name>
    <dbReference type="NCBI Taxonomy" id="696760"/>
    <lineage>
        <taxon>Bacteria</taxon>
        <taxon>Pseudomonadati</taxon>
        <taxon>Pseudomonadota</taxon>
        <taxon>Alphaproteobacteria</taxon>
        <taxon>Rhodobacterales</taxon>
        <taxon>Roseobacteraceae</taxon>
        <taxon>Pelagimonas</taxon>
    </lineage>
</organism>
<dbReference type="GO" id="GO:0016787">
    <property type="term" value="F:hydrolase activity"/>
    <property type="evidence" value="ECO:0007669"/>
    <property type="project" value="UniProtKB-KW"/>
</dbReference>
<name>A0A238KK94_9RHOB</name>
<reference evidence="2 3" key="1">
    <citation type="submission" date="2017-05" db="EMBL/GenBank/DDBJ databases">
        <authorList>
            <person name="Song R."/>
            <person name="Chenine A.L."/>
            <person name="Ruprecht R.M."/>
        </authorList>
    </citation>
    <scope>NUCLEOTIDE SEQUENCE [LARGE SCALE GENOMIC DNA]</scope>
    <source>
        <strain evidence="2 3">CECT 8663</strain>
    </source>
</reference>
<dbReference type="PANTHER" id="PTHR43194">
    <property type="entry name" value="HYDROLASE ALPHA/BETA FOLD FAMILY"/>
    <property type="match status" value="1"/>
</dbReference>
<evidence type="ECO:0000313" key="2">
    <source>
        <dbReference type="EMBL" id="SMX43245.1"/>
    </source>
</evidence>
<dbReference type="Gene3D" id="3.40.50.1820">
    <property type="entry name" value="alpha/beta hydrolase"/>
    <property type="match status" value="1"/>
</dbReference>
<dbReference type="PRINTS" id="PR00111">
    <property type="entry name" value="ABHYDROLASE"/>
</dbReference>
<dbReference type="EC" id="3.7.1.8" evidence="2"/>
<gene>
    <name evidence="2" type="primary">bphD</name>
    <name evidence="2" type="ORF">PEV8663_02624</name>
</gene>
<dbReference type="AlphaFoldDB" id="A0A238KK94"/>
<evidence type="ECO:0000313" key="3">
    <source>
        <dbReference type="Proteomes" id="UP000220836"/>
    </source>
</evidence>
<proteinExistence type="predicted"/>
<accession>A0A238KK94</accession>
<dbReference type="EMBL" id="FXYH01000009">
    <property type="protein sequence ID" value="SMX43245.1"/>
    <property type="molecule type" value="Genomic_DNA"/>
</dbReference>
<dbReference type="InterPro" id="IPR050228">
    <property type="entry name" value="Carboxylesterase_BioH"/>
</dbReference>